<dbReference type="PANTHER" id="PTHR33710:SF77">
    <property type="entry name" value="DNASE I-LIKE SUPERFAMILY PROTEIN"/>
    <property type="match status" value="1"/>
</dbReference>
<gene>
    <name evidence="4" type="ORF">C2S53_017511</name>
</gene>
<protein>
    <recommendedName>
        <fullName evidence="3">CCHC-type domain-containing protein</fullName>
    </recommendedName>
</protein>
<dbReference type="EMBL" id="SDAM02003290">
    <property type="protein sequence ID" value="KAH6820758.1"/>
    <property type="molecule type" value="Genomic_DNA"/>
</dbReference>
<dbReference type="PROSITE" id="PS50158">
    <property type="entry name" value="ZF_CCHC"/>
    <property type="match status" value="1"/>
</dbReference>
<dbReference type="GO" id="GO:0008270">
    <property type="term" value="F:zinc ion binding"/>
    <property type="evidence" value="ECO:0007669"/>
    <property type="project" value="UniProtKB-KW"/>
</dbReference>
<keyword evidence="5" id="KW-1185">Reference proteome</keyword>
<feature type="domain" description="CCHC-type" evidence="3">
    <location>
        <begin position="101"/>
        <end position="116"/>
    </location>
</feature>
<reference evidence="4 5" key="1">
    <citation type="journal article" date="2021" name="Nat. Commun.">
        <title>Incipient diploidization of the medicinal plant Perilla within 10,000 years.</title>
        <authorList>
            <person name="Zhang Y."/>
            <person name="Shen Q."/>
            <person name="Leng L."/>
            <person name="Zhang D."/>
            <person name="Chen S."/>
            <person name="Shi Y."/>
            <person name="Ning Z."/>
            <person name="Chen S."/>
        </authorList>
    </citation>
    <scope>NUCLEOTIDE SEQUENCE [LARGE SCALE GENOMIC DNA]</scope>
    <source>
        <strain evidence="5">cv. PC099</strain>
    </source>
</reference>
<name>A0AAD4IT99_PERFH</name>
<accession>A0AAD4IT99</accession>
<evidence type="ECO:0000313" key="4">
    <source>
        <dbReference type="EMBL" id="KAH6820758.1"/>
    </source>
</evidence>
<dbReference type="AlphaFoldDB" id="A0AAD4IT99"/>
<dbReference type="Gene3D" id="3.60.10.10">
    <property type="entry name" value="Endonuclease/exonuclease/phosphatase"/>
    <property type="match status" value="1"/>
</dbReference>
<proteinExistence type="predicted"/>
<dbReference type="InterPro" id="IPR036691">
    <property type="entry name" value="Endo/exonu/phosph_ase_sf"/>
</dbReference>
<evidence type="ECO:0000259" key="3">
    <source>
        <dbReference type="PROSITE" id="PS50158"/>
    </source>
</evidence>
<dbReference type="GO" id="GO:0003676">
    <property type="term" value="F:nucleic acid binding"/>
    <property type="evidence" value="ECO:0007669"/>
    <property type="project" value="InterPro"/>
</dbReference>
<dbReference type="SUPFAM" id="SSF56219">
    <property type="entry name" value="DNase I-like"/>
    <property type="match status" value="1"/>
</dbReference>
<feature type="region of interest" description="Disordered" evidence="2">
    <location>
        <begin position="130"/>
        <end position="155"/>
    </location>
</feature>
<evidence type="ECO:0000256" key="2">
    <source>
        <dbReference type="SAM" id="MobiDB-lite"/>
    </source>
</evidence>
<sequence>MEGLSAAEVGEIDLDSLVVASPEEEVESSFCMIGRLVTDKALNSFPSRSAKKGMETMWETIYLHFKVVVDISKPILQGLTPKLDGERLWIPLKHESIPLFCFNCGIVGHQIKLCPNVAKKSYDKLGDVPYGASSQHHPSQTCTTSFDPSPTRLSQTPQITEHNINHPSQSFSYLSPLKVECWSRSKNSTRPIGSPKLSLSLSKRPNGLEVIDNDFELYQVFKKLKDTELVDVLCTGLKNPEAVHALKWKLRHKFPELIFLMETKLLRCEEERLARELRFEEFFSVDCVTDGRGDFNEIHYYHEKSGGIGHDYGKIEDFRKAVHECRLEDLGFKGFKFTWSNCREGEKNMQECLDRFLTSELWIEQFPNSKGDWKSVEKHCWMKRNQIRKIELENGVVLESEMGIQKAFRDYFGELFTSKADINPKF</sequence>
<organism evidence="4 5">
    <name type="scientific">Perilla frutescens var. hirtella</name>
    <name type="common">Perilla citriodora</name>
    <name type="synonym">Perilla setoyensis</name>
    <dbReference type="NCBI Taxonomy" id="608512"/>
    <lineage>
        <taxon>Eukaryota</taxon>
        <taxon>Viridiplantae</taxon>
        <taxon>Streptophyta</taxon>
        <taxon>Embryophyta</taxon>
        <taxon>Tracheophyta</taxon>
        <taxon>Spermatophyta</taxon>
        <taxon>Magnoliopsida</taxon>
        <taxon>eudicotyledons</taxon>
        <taxon>Gunneridae</taxon>
        <taxon>Pentapetalae</taxon>
        <taxon>asterids</taxon>
        <taxon>lamiids</taxon>
        <taxon>Lamiales</taxon>
        <taxon>Lamiaceae</taxon>
        <taxon>Nepetoideae</taxon>
        <taxon>Elsholtzieae</taxon>
        <taxon>Perilla</taxon>
    </lineage>
</organism>
<comment type="caution">
    <text evidence="4">The sequence shown here is derived from an EMBL/GenBank/DDBJ whole genome shotgun (WGS) entry which is preliminary data.</text>
</comment>
<keyword evidence="1" id="KW-0862">Zinc</keyword>
<dbReference type="Pfam" id="PF14392">
    <property type="entry name" value="zf-CCHC_4"/>
    <property type="match status" value="1"/>
</dbReference>
<dbReference type="Proteomes" id="UP001190926">
    <property type="component" value="Unassembled WGS sequence"/>
</dbReference>
<dbReference type="PANTHER" id="PTHR33710">
    <property type="entry name" value="BNAC02G09200D PROTEIN"/>
    <property type="match status" value="1"/>
</dbReference>
<feature type="compositionally biased region" description="Polar residues" evidence="2">
    <location>
        <begin position="132"/>
        <end position="155"/>
    </location>
</feature>
<keyword evidence="1" id="KW-0863">Zinc-finger</keyword>
<dbReference type="InterPro" id="IPR001878">
    <property type="entry name" value="Znf_CCHC"/>
</dbReference>
<dbReference type="InterPro" id="IPR025836">
    <property type="entry name" value="Zn_knuckle_CX2CX4HX4C"/>
</dbReference>
<keyword evidence="1" id="KW-0479">Metal-binding</keyword>
<evidence type="ECO:0000313" key="5">
    <source>
        <dbReference type="Proteomes" id="UP001190926"/>
    </source>
</evidence>
<evidence type="ECO:0000256" key="1">
    <source>
        <dbReference type="PROSITE-ProRule" id="PRU00047"/>
    </source>
</evidence>